<evidence type="ECO:0000313" key="2">
    <source>
        <dbReference type="EMBL" id="KAG0590196.1"/>
    </source>
</evidence>
<proteinExistence type="inferred from homology"/>
<evidence type="ECO:0000313" key="3">
    <source>
        <dbReference type="Proteomes" id="UP000822688"/>
    </source>
</evidence>
<sequence length="147" mass="16650">MGRCGAKVQRALQKLHQGIVSGLHHHHHHHHGHGHNAAMVVPGSDAEEDKVPSDVPAGFLVVYVGEERRRFVIKAKVLKHETFRVLLEKSAEEFGYKHEGGLIIACDVAFFQHLLQLIETKSPSLCRMQLRDYWAFAPDNTTYHMVD</sequence>
<dbReference type="PANTHER" id="PTHR31374">
    <property type="entry name" value="AUXIN-INDUCED PROTEIN-LIKE-RELATED"/>
    <property type="match status" value="1"/>
</dbReference>
<protein>
    <submittedName>
        <fullName evidence="2">Uncharacterized protein</fullName>
    </submittedName>
</protein>
<dbReference type="EMBL" id="CM026421">
    <property type="protein sequence ID" value="KAG0590196.1"/>
    <property type="molecule type" value="Genomic_DNA"/>
</dbReference>
<comment type="caution">
    <text evidence="2">The sequence shown here is derived from an EMBL/GenBank/DDBJ whole genome shotgun (WGS) entry which is preliminary data.</text>
</comment>
<keyword evidence="3" id="KW-1185">Reference proteome</keyword>
<gene>
    <name evidence="2" type="ORF">KC19_1G080200</name>
</gene>
<accession>A0A8T0J4X1</accession>
<dbReference type="Pfam" id="PF02519">
    <property type="entry name" value="Auxin_inducible"/>
    <property type="match status" value="1"/>
</dbReference>
<evidence type="ECO:0000256" key="1">
    <source>
        <dbReference type="ARBA" id="ARBA00006974"/>
    </source>
</evidence>
<name>A0A8T0J4X1_CERPU</name>
<organism evidence="2 3">
    <name type="scientific">Ceratodon purpureus</name>
    <name type="common">Fire moss</name>
    <name type="synonym">Dicranum purpureum</name>
    <dbReference type="NCBI Taxonomy" id="3225"/>
    <lineage>
        <taxon>Eukaryota</taxon>
        <taxon>Viridiplantae</taxon>
        <taxon>Streptophyta</taxon>
        <taxon>Embryophyta</taxon>
        <taxon>Bryophyta</taxon>
        <taxon>Bryophytina</taxon>
        <taxon>Bryopsida</taxon>
        <taxon>Dicranidae</taxon>
        <taxon>Pseudoditrichales</taxon>
        <taxon>Ditrichaceae</taxon>
        <taxon>Ceratodon</taxon>
    </lineage>
</organism>
<dbReference type="AlphaFoldDB" id="A0A8T0J4X1"/>
<reference evidence="2" key="1">
    <citation type="submission" date="2020-06" db="EMBL/GenBank/DDBJ databases">
        <title>WGS assembly of Ceratodon purpureus strain R40.</title>
        <authorList>
            <person name="Carey S.B."/>
            <person name="Jenkins J."/>
            <person name="Shu S."/>
            <person name="Lovell J.T."/>
            <person name="Sreedasyam A."/>
            <person name="Maumus F."/>
            <person name="Tiley G.P."/>
            <person name="Fernandez-Pozo N."/>
            <person name="Barry K."/>
            <person name="Chen C."/>
            <person name="Wang M."/>
            <person name="Lipzen A."/>
            <person name="Daum C."/>
            <person name="Saski C.A."/>
            <person name="Payton A.C."/>
            <person name="Mcbreen J.C."/>
            <person name="Conrad R.E."/>
            <person name="Kollar L.M."/>
            <person name="Olsson S."/>
            <person name="Huttunen S."/>
            <person name="Landis J.B."/>
            <person name="Wickett N.J."/>
            <person name="Johnson M.G."/>
            <person name="Rensing S.A."/>
            <person name="Grimwood J."/>
            <person name="Schmutz J."/>
            <person name="Mcdaniel S.F."/>
        </authorList>
    </citation>
    <scope>NUCLEOTIDE SEQUENCE</scope>
    <source>
        <strain evidence="2">R40</strain>
    </source>
</reference>
<dbReference type="PANTHER" id="PTHR31374:SF419">
    <property type="entry name" value="SAUR FAMILY PROTEIN"/>
    <property type="match status" value="1"/>
</dbReference>
<comment type="similarity">
    <text evidence="1">Belongs to the ARG7 family.</text>
</comment>
<dbReference type="OrthoDB" id="1840940at2759"/>
<dbReference type="InterPro" id="IPR003676">
    <property type="entry name" value="SAUR_fam"/>
</dbReference>
<dbReference type="Proteomes" id="UP000822688">
    <property type="component" value="Chromosome 1"/>
</dbReference>
<dbReference type="GO" id="GO:0009733">
    <property type="term" value="P:response to auxin"/>
    <property type="evidence" value="ECO:0007669"/>
    <property type="project" value="InterPro"/>
</dbReference>